<dbReference type="KEGG" id="run:DR864_13065"/>
<dbReference type="InterPro" id="IPR029063">
    <property type="entry name" value="SAM-dependent_MTases_sf"/>
</dbReference>
<sequence>MSIQRILTSDGSHTLLNQTLNAYYHSVNGALQESQSIYIDLGLKEAIRHYQLSPISAPLTVFEMGFGTGLNALLTWLEAEAAQVPVRYVTVEVHPLAEEQVAGLNYDGLLETHRLLQLHEAEWEQPVQLSPYFTLEKRRTKLQDFETSLQFDAIYYDAFAPSAQPELWEREVFEQLASLLKSNGNLTTYCSKSYVQRNLRAAGFTVEKHPGPKWKREVLRAIL</sequence>
<dbReference type="InterPro" id="IPR008471">
    <property type="entry name" value="MnmC-like_methylTransf"/>
</dbReference>
<dbReference type="Proteomes" id="UP000251993">
    <property type="component" value="Chromosome"/>
</dbReference>
<accession>A0A344TIZ7</accession>
<dbReference type="OrthoDB" id="9786494at2"/>
<dbReference type="EMBL" id="CP030850">
    <property type="protein sequence ID" value="AXE18618.1"/>
    <property type="molecule type" value="Genomic_DNA"/>
</dbReference>
<dbReference type="GO" id="GO:0016645">
    <property type="term" value="F:oxidoreductase activity, acting on the CH-NH group of donors"/>
    <property type="evidence" value="ECO:0007669"/>
    <property type="project" value="InterPro"/>
</dbReference>
<dbReference type="RefSeq" id="WP_114067401.1">
    <property type="nucleotide sequence ID" value="NZ_CP030850.1"/>
</dbReference>
<dbReference type="GO" id="GO:0004808">
    <property type="term" value="F:tRNA (5-methylaminomethyl-2-thiouridylate)(34)-methyltransferase activity"/>
    <property type="evidence" value="ECO:0007669"/>
    <property type="project" value="InterPro"/>
</dbReference>
<evidence type="ECO:0000259" key="1">
    <source>
        <dbReference type="Pfam" id="PF05430"/>
    </source>
</evidence>
<evidence type="ECO:0000313" key="2">
    <source>
        <dbReference type="EMBL" id="AXE18618.1"/>
    </source>
</evidence>
<keyword evidence="3" id="KW-1185">Reference proteome</keyword>
<dbReference type="PANTHER" id="PTHR39963:SF1">
    <property type="entry name" value="MNMC-LIKE METHYLTRANSFERASE DOMAIN-CONTAINING PROTEIN"/>
    <property type="match status" value="1"/>
</dbReference>
<reference evidence="2 3" key="1">
    <citation type="submission" date="2018-07" db="EMBL/GenBank/DDBJ databases">
        <title>Genome sequencing of Runella.</title>
        <authorList>
            <person name="Baek M.-G."/>
            <person name="Yi H."/>
        </authorList>
    </citation>
    <scope>NUCLEOTIDE SEQUENCE [LARGE SCALE GENOMIC DNA]</scope>
    <source>
        <strain evidence="2 3">HYN0085</strain>
    </source>
</reference>
<gene>
    <name evidence="2" type="ORF">DR864_13065</name>
</gene>
<dbReference type="Gene3D" id="3.40.50.150">
    <property type="entry name" value="Vaccinia Virus protein VP39"/>
    <property type="match status" value="1"/>
</dbReference>
<dbReference type="SUPFAM" id="SSF53335">
    <property type="entry name" value="S-adenosyl-L-methionine-dependent methyltransferases"/>
    <property type="match status" value="1"/>
</dbReference>
<evidence type="ECO:0000313" key="3">
    <source>
        <dbReference type="Proteomes" id="UP000251993"/>
    </source>
</evidence>
<protein>
    <recommendedName>
        <fullName evidence="1">MnmC-like methyltransferase domain-containing protein</fullName>
    </recommendedName>
</protein>
<dbReference type="Pfam" id="PF05430">
    <property type="entry name" value="Methyltransf_30"/>
    <property type="match status" value="1"/>
</dbReference>
<dbReference type="NCBIfam" id="NF033855">
    <property type="entry name" value="tRNA_MNMC2"/>
    <property type="match status" value="1"/>
</dbReference>
<proteinExistence type="predicted"/>
<name>A0A344TIZ7_9BACT</name>
<dbReference type="AlphaFoldDB" id="A0A344TIZ7"/>
<dbReference type="InterPro" id="IPR047785">
    <property type="entry name" value="tRNA_MNMC2"/>
</dbReference>
<feature type="domain" description="MnmC-like methyltransferase" evidence="1">
    <location>
        <begin position="140"/>
        <end position="222"/>
    </location>
</feature>
<dbReference type="PANTHER" id="PTHR39963">
    <property type="entry name" value="SLL0983 PROTEIN"/>
    <property type="match status" value="1"/>
</dbReference>
<organism evidence="2 3">
    <name type="scientific">Runella rosea</name>
    <dbReference type="NCBI Taxonomy" id="2259595"/>
    <lineage>
        <taxon>Bacteria</taxon>
        <taxon>Pseudomonadati</taxon>
        <taxon>Bacteroidota</taxon>
        <taxon>Cytophagia</taxon>
        <taxon>Cytophagales</taxon>
        <taxon>Spirosomataceae</taxon>
        <taxon>Runella</taxon>
    </lineage>
</organism>